<dbReference type="Proteomes" id="UP000012073">
    <property type="component" value="Unassembled WGS sequence"/>
</dbReference>
<dbReference type="RefSeq" id="XP_005714643.1">
    <property type="nucleotide sequence ID" value="XM_005714586.1"/>
</dbReference>
<dbReference type="AlphaFoldDB" id="R7Q9T8"/>
<evidence type="ECO:0000313" key="2">
    <source>
        <dbReference type="EMBL" id="CDF34824.1"/>
    </source>
</evidence>
<feature type="compositionally biased region" description="Basic residues" evidence="1">
    <location>
        <begin position="11"/>
        <end position="20"/>
    </location>
</feature>
<evidence type="ECO:0000313" key="3">
    <source>
        <dbReference type="Proteomes" id="UP000012073"/>
    </source>
</evidence>
<dbReference type="EMBL" id="HG001706">
    <property type="protein sequence ID" value="CDF34824.1"/>
    <property type="molecule type" value="Genomic_DNA"/>
</dbReference>
<feature type="region of interest" description="Disordered" evidence="1">
    <location>
        <begin position="1"/>
        <end position="37"/>
    </location>
</feature>
<feature type="compositionally biased region" description="Basic and acidic residues" evidence="1">
    <location>
        <begin position="184"/>
        <end position="199"/>
    </location>
</feature>
<feature type="region of interest" description="Disordered" evidence="1">
    <location>
        <begin position="106"/>
        <end position="142"/>
    </location>
</feature>
<name>R7Q9T8_CHOCR</name>
<feature type="compositionally biased region" description="Basic and acidic residues" evidence="1">
    <location>
        <begin position="126"/>
        <end position="142"/>
    </location>
</feature>
<reference evidence="3" key="1">
    <citation type="journal article" date="2013" name="Proc. Natl. Acad. Sci. U.S.A.">
        <title>Genome structure and metabolic features in the red seaweed Chondrus crispus shed light on evolution of the Archaeplastida.</title>
        <authorList>
            <person name="Collen J."/>
            <person name="Porcel B."/>
            <person name="Carre W."/>
            <person name="Ball S.G."/>
            <person name="Chaparro C."/>
            <person name="Tonon T."/>
            <person name="Barbeyron T."/>
            <person name="Michel G."/>
            <person name="Noel B."/>
            <person name="Valentin K."/>
            <person name="Elias M."/>
            <person name="Artiguenave F."/>
            <person name="Arun A."/>
            <person name="Aury J.M."/>
            <person name="Barbosa-Neto J.F."/>
            <person name="Bothwell J.H."/>
            <person name="Bouget F.Y."/>
            <person name="Brillet L."/>
            <person name="Cabello-Hurtado F."/>
            <person name="Capella-Gutierrez S."/>
            <person name="Charrier B."/>
            <person name="Cladiere L."/>
            <person name="Cock J.M."/>
            <person name="Coelho S.M."/>
            <person name="Colleoni C."/>
            <person name="Czjzek M."/>
            <person name="Da Silva C."/>
            <person name="Delage L."/>
            <person name="Denoeud F."/>
            <person name="Deschamps P."/>
            <person name="Dittami S.M."/>
            <person name="Gabaldon T."/>
            <person name="Gachon C.M."/>
            <person name="Groisillier A."/>
            <person name="Herve C."/>
            <person name="Jabbari K."/>
            <person name="Katinka M."/>
            <person name="Kloareg B."/>
            <person name="Kowalczyk N."/>
            <person name="Labadie K."/>
            <person name="Leblanc C."/>
            <person name="Lopez P.J."/>
            <person name="McLachlan D.H."/>
            <person name="Meslet-Cladiere L."/>
            <person name="Moustafa A."/>
            <person name="Nehr Z."/>
            <person name="Nyvall Collen P."/>
            <person name="Panaud O."/>
            <person name="Partensky F."/>
            <person name="Poulain J."/>
            <person name="Rensing S.A."/>
            <person name="Rousvoal S."/>
            <person name="Samson G."/>
            <person name="Symeonidi A."/>
            <person name="Weissenbach J."/>
            <person name="Zambounis A."/>
            <person name="Wincker P."/>
            <person name="Boyen C."/>
        </authorList>
    </citation>
    <scope>NUCLEOTIDE SEQUENCE [LARGE SCALE GENOMIC DNA]</scope>
    <source>
        <strain evidence="3">cv. Stackhouse</strain>
    </source>
</reference>
<gene>
    <name evidence="2" type="ORF">CHC_T00003731001</name>
</gene>
<feature type="compositionally biased region" description="Basic and acidic residues" evidence="1">
    <location>
        <begin position="21"/>
        <end position="33"/>
    </location>
</feature>
<dbReference type="GeneID" id="17322345"/>
<proteinExistence type="predicted"/>
<evidence type="ECO:0000256" key="1">
    <source>
        <dbReference type="SAM" id="MobiDB-lite"/>
    </source>
</evidence>
<feature type="compositionally biased region" description="Polar residues" evidence="1">
    <location>
        <begin position="1"/>
        <end position="10"/>
    </location>
</feature>
<dbReference type="KEGG" id="ccp:CHC_T00003731001"/>
<keyword evidence="3" id="KW-1185">Reference proteome</keyword>
<dbReference type="Gramene" id="CDF34824">
    <property type="protein sequence ID" value="CDF34824"/>
    <property type="gene ID" value="CHC_T00003731001"/>
</dbReference>
<protein>
    <submittedName>
        <fullName evidence="2">Uncharacterized protein</fullName>
    </submittedName>
</protein>
<feature type="region of interest" description="Disordered" evidence="1">
    <location>
        <begin position="174"/>
        <end position="199"/>
    </location>
</feature>
<accession>R7Q9T8</accession>
<sequence>MDACPTTASKGTRRARQKRDRRCEQARNSKDESDGSLGGLLVEGLGGHVLALLDELVNGGSQALGVSLAGRVQVGGGLVDDGLVLVELRLQDDVVDALVALGHGKHQERDEADLEDVPHGHARAQQRLDDEPGERDHGKHEPVLEPGLLLGHVRALDSLERLVAGVQQAQGCDGDSGHIVSKRHVGDGRGGVERGKMGR</sequence>
<organism evidence="2 3">
    <name type="scientific">Chondrus crispus</name>
    <name type="common">Carrageen Irish moss</name>
    <name type="synonym">Polymorpha crispa</name>
    <dbReference type="NCBI Taxonomy" id="2769"/>
    <lineage>
        <taxon>Eukaryota</taxon>
        <taxon>Rhodophyta</taxon>
        <taxon>Florideophyceae</taxon>
        <taxon>Rhodymeniophycidae</taxon>
        <taxon>Gigartinales</taxon>
        <taxon>Gigartinaceae</taxon>
        <taxon>Chondrus</taxon>
    </lineage>
</organism>